<comment type="caution">
    <text evidence="1">The sequence shown here is derived from an EMBL/GenBank/DDBJ whole genome shotgun (WGS) entry which is preliminary data.</text>
</comment>
<dbReference type="SUPFAM" id="SSF54060">
    <property type="entry name" value="His-Me finger endonucleases"/>
    <property type="match status" value="1"/>
</dbReference>
<evidence type="ECO:0000313" key="1">
    <source>
        <dbReference type="EMBL" id="KKL84394.1"/>
    </source>
</evidence>
<dbReference type="AlphaFoldDB" id="A0A0F9FDC4"/>
<proteinExistence type="predicted"/>
<name>A0A0F9FDC4_9ZZZZ</name>
<protein>
    <recommendedName>
        <fullName evidence="2">Recombination endonuclease VII</fullName>
    </recommendedName>
</protein>
<gene>
    <name evidence="1" type="ORF">LCGC14_1965150</name>
</gene>
<reference evidence="1" key="1">
    <citation type="journal article" date="2015" name="Nature">
        <title>Complex archaea that bridge the gap between prokaryotes and eukaryotes.</title>
        <authorList>
            <person name="Spang A."/>
            <person name="Saw J.H."/>
            <person name="Jorgensen S.L."/>
            <person name="Zaremba-Niedzwiedzka K."/>
            <person name="Martijn J."/>
            <person name="Lind A.E."/>
            <person name="van Eijk R."/>
            <person name="Schleper C."/>
            <person name="Guy L."/>
            <person name="Ettema T.J."/>
        </authorList>
    </citation>
    <scope>NUCLEOTIDE SEQUENCE</scope>
</reference>
<dbReference type="InterPro" id="IPR044925">
    <property type="entry name" value="His-Me_finger_sf"/>
</dbReference>
<dbReference type="EMBL" id="LAZR01021707">
    <property type="protein sequence ID" value="KKL84394.1"/>
    <property type="molecule type" value="Genomic_DNA"/>
</dbReference>
<dbReference type="InterPro" id="IPR038563">
    <property type="entry name" value="Endonuclease_7_sf"/>
</dbReference>
<dbReference type="InterPro" id="IPR004211">
    <property type="entry name" value="Endonuclease_7"/>
</dbReference>
<dbReference type="Pfam" id="PF02945">
    <property type="entry name" value="Endonuclease_7"/>
    <property type="match status" value="1"/>
</dbReference>
<sequence>MPLSKKRNRERMQQARANGFCLSRSKLISKDDFKSLWDKQDGVCAICSDTLIESKCCVDHDHKTGNVRGILCVKCNSGIGMLQDSPMVLAQASTYVKTCVQPNPVHPKLGLVQPEGLIMEGNRILGVKANVEPQTSTPIYNPAIHKPGDRVLVRPPHSKKLIEIVIPELDADGHPMP</sequence>
<accession>A0A0F9FDC4</accession>
<organism evidence="1">
    <name type="scientific">marine sediment metagenome</name>
    <dbReference type="NCBI Taxonomy" id="412755"/>
    <lineage>
        <taxon>unclassified sequences</taxon>
        <taxon>metagenomes</taxon>
        <taxon>ecological metagenomes</taxon>
    </lineage>
</organism>
<evidence type="ECO:0008006" key="2">
    <source>
        <dbReference type="Google" id="ProtNLM"/>
    </source>
</evidence>
<dbReference type="Gene3D" id="3.40.1800.10">
    <property type="entry name" value="His-Me finger endonucleases"/>
    <property type="match status" value="1"/>
</dbReference>